<keyword evidence="3" id="KW-1185">Reference proteome</keyword>
<protein>
    <submittedName>
        <fullName evidence="2">Uncharacterized protein</fullName>
    </submittedName>
</protein>
<gene>
    <name evidence="2" type="ORF">SAMD00023353_7200380</name>
</gene>
<sequence>MPHASARATDRDDSSPAASLDPRNSQAFPLGAIQQQHGRSVAIVPPSRAPSDLPSNSTTSAVAPARAPTLHLTPVAIRQLDTAACHQIQFQSQA</sequence>
<evidence type="ECO:0000256" key="1">
    <source>
        <dbReference type="SAM" id="MobiDB-lite"/>
    </source>
</evidence>
<dbReference type="Proteomes" id="UP000054516">
    <property type="component" value="Unassembled WGS sequence"/>
</dbReference>
<dbReference type="AlphaFoldDB" id="A0A1S8AAJ2"/>
<name>A0A1S8AAJ2_ROSNE</name>
<dbReference type="EMBL" id="DF977517">
    <property type="protein sequence ID" value="GAW27124.1"/>
    <property type="molecule type" value="Genomic_DNA"/>
</dbReference>
<proteinExistence type="predicted"/>
<reference evidence="2" key="1">
    <citation type="submission" date="2016-03" db="EMBL/GenBank/DDBJ databases">
        <title>Draft genome sequence of Rosellinia necatrix.</title>
        <authorList>
            <person name="Kanematsu S."/>
        </authorList>
    </citation>
    <scope>NUCLEOTIDE SEQUENCE [LARGE SCALE GENOMIC DNA]</scope>
    <source>
        <strain evidence="2">W97</strain>
    </source>
</reference>
<organism evidence="2">
    <name type="scientific">Rosellinia necatrix</name>
    <name type="common">White root-rot fungus</name>
    <dbReference type="NCBI Taxonomy" id="77044"/>
    <lineage>
        <taxon>Eukaryota</taxon>
        <taxon>Fungi</taxon>
        <taxon>Dikarya</taxon>
        <taxon>Ascomycota</taxon>
        <taxon>Pezizomycotina</taxon>
        <taxon>Sordariomycetes</taxon>
        <taxon>Xylariomycetidae</taxon>
        <taxon>Xylariales</taxon>
        <taxon>Xylariaceae</taxon>
        <taxon>Rosellinia</taxon>
    </lineage>
</organism>
<evidence type="ECO:0000313" key="3">
    <source>
        <dbReference type="Proteomes" id="UP000054516"/>
    </source>
</evidence>
<feature type="region of interest" description="Disordered" evidence="1">
    <location>
        <begin position="44"/>
        <end position="65"/>
    </location>
</feature>
<feature type="region of interest" description="Disordered" evidence="1">
    <location>
        <begin position="1"/>
        <end position="27"/>
    </location>
</feature>
<accession>A0A1S8AAJ2</accession>
<evidence type="ECO:0000313" key="2">
    <source>
        <dbReference type="EMBL" id="GAW27124.1"/>
    </source>
</evidence>